<dbReference type="PANTHER" id="PTHR13800:SF12">
    <property type="entry name" value="TRANSIENT RECEPTOR POTENTIAL CATION CHANNEL SUBFAMILY M MEMBER-LIKE 2"/>
    <property type="match status" value="1"/>
</dbReference>
<dbReference type="Proteomes" id="UP000887566">
    <property type="component" value="Unplaced"/>
</dbReference>
<evidence type="ECO:0000313" key="2">
    <source>
        <dbReference type="Proteomes" id="UP000887566"/>
    </source>
</evidence>
<accession>A0A914VVB6</accession>
<dbReference type="GO" id="GO:0005886">
    <property type="term" value="C:plasma membrane"/>
    <property type="evidence" value="ECO:0007669"/>
    <property type="project" value="TreeGrafter"/>
</dbReference>
<feature type="transmembrane region" description="Helical" evidence="1">
    <location>
        <begin position="25"/>
        <end position="44"/>
    </location>
</feature>
<reference evidence="3" key="1">
    <citation type="submission" date="2022-11" db="UniProtKB">
        <authorList>
            <consortium name="WormBaseParasite"/>
        </authorList>
    </citation>
    <scope>IDENTIFICATION</scope>
</reference>
<dbReference type="AlphaFoldDB" id="A0A914VVB6"/>
<protein>
    <submittedName>
        <fullName evidence="3">Uncharacterized protein</fullName>
    </submittedName>
</protein>
<organism evidence="2 3">
    <name type="scientific">Plectus sambesii</name>
    <dbReference type="NCBI Taxonomy" id="2011161"/>
    <lineage>
        <taxon>Eukaryota</taxon>
        <taxon>Metazoa</taxon>
        <taxon>Ecdysozoa</taxon>
        <taxon>Nematoda</taxon>
        <taxon>Chromadorea</taxon>
        <taxon>Plectida</taxon>
        <taxon>Plectina</taxon>
        <taxon>Plectoidea</taxon>
        <taxon>Plectidae</taxon>
        <taxon>Plectus</taxon>
    </lineage>
</organism>
<keyword evidence="2" id="KW-1185">Reference proteome</keyword>
<name>A0A914VVB6_9BILA</name>
<dbReference type="WBParaSite" id="PSAMB.scaffold2631size22133.g18559.t1">
    <property type="protein sequence ID" value="PSAMB.scaffold2631size22133.g18559.t1"/>
    <property type="gene ID" value="PSAMB.scaffold2631size22133.g18559"/>
</dbReference>
<dbReference type="PANTHER" id="PTHR13800">
    <property type="entry name" value="TRANSIENT RECEPTOR POTENTIAL CATION CHANNEL, SUBFAMILY M, MEMBER 6"/>
    <property type="match status" value="1"/>
</dbReference>
<evidence type="ECO:0000256" key="1">
    <source>
        <dbReference type="SAM" id="Phobius"/>
    </source>
</evidence>
<sequence>MFFVNSYLGPKVIMIKQMGCDMMKFLYIFLVVMIAYSISVEVLLHRDGRTFYWNVFWDLFQRGIWEIFGQHDDETMKGKYLRPKYTPV</sequence>
<evidence type="ECO:0000313" key="3">
    <source>
        <dbReference type="WBParaSite" id="PSAMB.scaffold2631size22133.g18559.t1"/>
    </source>
</evidence>
<dbReference type="GO" id="GO:0099604">
    <property type="term" value="F:ligand-gated calcium channel activity"/>
    <property type="evidence" value="ECO:0007669"/>
    <property type="project" value="TreeGrafter"/>
</dbReference>
<dbReference type="InterPro" id="IPR050927">
    <property type="entry name" value="TRPM"/>
</dbReference>
<keyword evidence="1" id="KW-0812">Transmembrane</keyword>
<keyword evidence="1" id="KW-1133">Transmembrane helix</keyword>
<proteinExistence type="predicted"/>
<keyword evidence="1" id="KW-0472">Membrane</keyword>